<proteinExistence type="inferred from homology"/>
<dbReference type="GO" id="GO:0006310">
    <property type="term" value="P:DNA recombination"/>
    <property type="evidence" value="ECO:0007669"/>
    <property type="project" value="UniProtKB-UniRule"/>
</dbReference>
<dbReference type="Pfam" id="PF00436">
    <property type="entry name" value="SSB"/>
    <property type="match status" value="1"/>
</dbReference>
<comment type="function">
    <text evidence="2">Plays an important role in DNA replication, recombination and repair. Binds to ssDNA and to an array of partner proteins to recruit them to their sites of action during DNA metabolism.</text>
</comment>
<dbReference type="NCBIfam" id="TIGR00621">
    <property type="entry name" value="ssb"/>
    <property type="match status" value="1"/>
</dbReference>
<protein>
    <recommendedName>
        <fullName evidence="2 3">Single-stranded DNA-binding protein</fullName>
        <shortName evidence="2">SSB</shortName>
    </recommendedName>
</protein>
<dbReference type="Gene3D" id="2.40.50.140">
    <property type="entry name" value="Nucleic acid-binding proteins"/>
    <property type="match status" value="1"/>
</dbReference>
<dbReference type="GO" id="GO:0009295">
    <property type="term" value="C:nucleoid"/>
    <property type="evidence" value="ECO:0007669"/>
    <property type="project" value="TreeGrafter"/>
</dbReference>
<dbReference type="PANTHER" id="PTHR10302:SF0">
    <property type="entry name" value="SINGLE-STRANDED DNA-BINDING PROTEIN, MITOCHONDRIAL"/>
    <property type="match status" value="1"/>
</dbReference>
<evidence type="ECO:0000256" key="3">
    <source>
        <dbReference type="PIRNR" id="PIRNR002070"/>
    </source>
</evidence>
<gene>
    <name evidence="5" type="primary">ssb_4</name>
    <name evidence="5" type="ORF">NCTC13294_02103</name>
</gene>
<dbReference type="GO" id="GO:0006260">
    <property type="term" value="P:DNA replication"/>
    <property type="evidence" value="ECO:0007669"/>
    <property type="project" value="UniProtKB-UniRule"/>
</dbReference>
<dbReference type="PROSITE" id="PS50935">
    <property type="entry name" value="SSB"/>
    <property type="match status" value="1"/>
</dbReference>
<accession>A0A381ECU1</accession>
<keyword evidence="6" id="KW-1185">Reference proteome</keyword>
<name>A0A381ECU1_9GAMM</name>
<evidence type="ECO:0000256" key="2">
    <source>
        <dbReference type="HAMAP-Rule" id="MF_00984"/>
    </source>
</evidence>
<evidence type="ECO:0000256" key="1">
    <source>
        <dbReference type="ARBA" id="ARBA00023125"/>
    </source>
</evidence>
<keyword evidence="2" id="KW-0233">DNA recombination</keyword>
<feature type="compositionally biased region" description="Polar residues" evidence="4">
    <location>
        <begin position="112"/>
        <end position="124"/>
    </location>
</feature>
<feature type="compositionally biased region" description="Low complexity" evidence="4">
    <location>
        <begin position="137"/>
        <end position="148"/>
    </location>
</feature>
<dbReference type="GO" id="GO:0006281">
    <property type="term" value="P:DNA repair"/>
    <property type="evidence" value="ECO:0007669"/>
    <property type="project" value="UniProtKB-UniRule"/>
</dbReference>
<feature type="region of interest" description="Disordered" evidence="4">
    <location>
        <begin position="112"/>
        <end position="170"/>
    </location>
</feature>
<dbReference type="OrthoDB" id="9809878at2"/>
<dbReference type="Proteomes" id="UP000254572">
    <property type="component" value="Unassembled WGS sequence"/>
</dbReference>
<keyword evidence="2" id="KW-0227">DNA damage</keyword>
<sequence length="170" mass="18876">MKSLNRVELIGHLGGDPNMRYSQKGDAVASFSIATSDSWTDQQTGQKREKTEWHRLVAFGKMAEIIGQYCRSGHRLWIEGKLETSKYTDPEGITRYSTQIIVNDLIFLNSADKNQGNGQQQRPAIQSRPPQPPQNNDYGDAYAAASGGTMRDSGGTNQQDCGDFDDDIPF</sequence>
<feature type="short sequence motif" description="Important for interaction with partner proteins" evidence="2">
    <location>
        <begin position="165"/>
        <end position="170"/>
    </location>
</feature>
<dbReference type="EMBL" id="UFUW01000001">
    <property type="protein sequence ID" value="SUX24838.1"/>
    <property type="molecule type" value="Genomic_DNA"/>
</dbReference>
<comment type="caution">
    <text evidence="2">Lacks conserved residue(s) required for the propagation of feature annotation.</text>
</comment>
<evidence type="ECO:0000256" key="4">
    <source>
        <dbReference type="SAM" id="MobiDB-lite"/>
    </source>
</evidence>
<dbReference type="InterPro" id="IPR011344">
    <property type="entry name" value="ssDNA-bd"/>
</dbReference>
<dbReference type="PANTHER" id="PTHR10302">
    <property type="entry name" value="SINGLE-STRANDED DNA-BINDING PROTEIN"/>
    <property type="match status" value="1"/>
</dbReference>
<dbReference type="RefSeq" id="WP_115612249.1">
    <property type="nucleotide sequence ID" value="NZ_JBHLZC010000001.1"/>
</dbReference>
<keyword evidence="2" id="KW-0234">DNA repair</keyword>
<dbReference type="GO" id="GO:0003697">
    <property type="term" value="F:single-stranded DNA binding"/>
    <property type="evidence" value="ECO:0007669"/>
    <property type="project" value="UniProtKB-UniRule"/>
</dbReference>
<dbReference type="InterPro" id="IPR000424">
    <property type="entry name" value="Primosome_PriB/ssb"/>
</dbReference>
<evidence type="ECO:0000313" key="5">
    <source>
        <dbReference type="EMBL" id="SUX24838.1"/>
    </source>
</evidence>
<keyword evidence="1 2" id="KW-0238">DNA-binding</keyword>
<dbReference type="InterPro" id="IPR012340">
    <property type="entry name" value="NA-bd_OB-fold"/>
</dbReference>
<dbReference type="CDD" id="cd04496">
    <property type="entry name" value="SSB_OBF"/>
    <property type="match status" value="1"/>
</dbReference>
<comment type="subunit">
    <text evidence="2">Homotetramer.</text>
</comment>
<reference evidence="5 6" key="1">
    <citation type="submission" date="2018-06" db="EMBL/GenBank/DDBJ databases">
        <authorList>
            <consortium name="Pathogen Informatics"/>
            <person name="Doyle S."/>
        </authorList>
    </citation>
    <scope>NUCLEOTIDE SEQUENCE [LARGE SCALE GENOMIC DNA]</scope>
    <source>
        <strain evidence="5 6">NCTC13294</strain>
    </source>
</reference>
<dbReference type="SUPFAM" id="SSF50249">
    <property type="entry name" value="Nucleic acid-binding proteins"/>
    <property type="match status" value="1"/>
</dbReference>
<dbReference type="PIRSF" id="PIRSF002070">
    <property type="entry name" value="SSB"/>
    <property type="match status" value="1"/>
</dbReference>
<keyword evidence="2" id="KW-0235">DNA replication</keyword>
<dbReference type="HAMAP" id="MF_00984">
    <property type="entry name" value="SSB"/>
    <property type="match status" value="1"/>
</dbReference>
<organism evidence="5 6">
    <name type="scientific">Cardiobacterium valvarum</name>
    <dbReference type="NCBI Taxonomy" id="194702"/>
    <lineage>
        <taxon>Bacteria</taxon>
        <taxon>Pseudomonadati</taxon>
        <taxon>Pseudomonadota</taxon>
        <taxon>Gammaproteobacteria</taxon>
        <taxon>Cardiobacteriales</taxon>
        <taxon>Cardiobacteriaceae</taxon>
        <taxon>Cardiobacterium</taxon>
    </lineage>
</organism>
<dbReference type="AlphaFoldDB" id="A0A381ECU1"/>
<evidence type="ECO:0000313" key="6">
    <source>
        <dbReference type="Proteomes" id="UP000254572"/>
    </source>
</evidence>